<proteinExistence type="predicted"/>
<evidence type="ECO:0000313" key="2">
    <source>
        <dbReference type="Proteomes" id="UP001497382"/>
    </source>
</evidence>
<comment type="caution">
    <text evidence="1">The sequence shown here is derived from an EMBL/GenBank/DDBJ whole genome shotgun (WGS) entry which is preliminary data.</text>
</comment>
<dbReference type="EMBL" id="CAXIEN010000201">
    <property type="protein sequence ID" value="CAL1286325.1"/>
    <property type="molecule type" value="Genomic_DNA"/>
</dbReference>
<organism evidence="1 2">
    <name type="scientific">Larinioides sclopetarius</name>
    <dbReference type="NCBI Taxonomy" id="280406"/>
    <lineage>
        <taxon>Eukaryota</taxon>
        <taxon>Metazoa</taxon>
        <taxon>Ecdysozoa</taxon>
        <taxon>Arthropoda</taxon>
        <taxon>Chelicerata</taxon>
        <taxon>Arachnida</taxon>
        <taxon>Araneae</taxon>
        <taxon>Araneomorphae</taxon>
        <taxon>Entelegynae</taxon>
        <taxon>Araneoidea</taxon>
        <taxon>Araneidae</taxon>
        <taxon>Larinioides</taxon>
    </lineage>
</organism>
<protein>
    <submittedName>
        <fullName evidence="1">Uncharacterized protein</fullName>
    </submittedName>
</protein>
<reference evidence="1 2" key="1">
    <citation type="submission" date="2024-04" db="EMBL/GenBank/DDBJ databases">
        <authorList>
            <person name="Rising A."/>
            <person name="Reimegard J."/>
            <person name="Sonavane S."/>
            <person name="Akerstrom W."/>
            <person name="Nylinder S."/>
            <person name="Hedman E."/>
            <person name="Kallberg Y."/>
        </authorList>
    </citation>
    <scope>NUCLEOTIDE SEQUENCE [LARGE SCALE GENOMIC DNA]</scope>
</reference>
<feature type="non-terminal residue" evidence="1">
    <location>
        <position position="1"/>
    </location>
</feature>
<gene>
    <name evidence="1" type="ORF">LARSCL_LOCUS14188</name>
</gene>
<dbReference type="AlphaFoldDB" id="A0AAV2ARF4"/>
<accession>A0AAV2ARF4</accession>
<evidence type="ECO:0000313" key="1">
    <source>
        <dbReference type="EMBL" id="CAL1286325.1"/>
    </source>
</evidence>
<dbReference type="Proteomes" id="UP001497382">
    <property type="component" value="Unassembled WGS sequence"/>
</dbReference>
<name>A0AAV2ARF4_9ARAC</name>
<keyword evidence="2" id="KW-1185">Reference proteome</keyword>
<sequence length="60" mass="7122">TKYDRNDEENNFIKGQDAYKATMKRILTLLDTCHEDRRKMLNVPETDDSPFGFSNRFTFS</sequence>